<dbReference type="EMBL" id="JABSTU010000005">
    <property type="protein sequence ID" value="KAH8030466.1"/>
    <property type="molecule type" value="Genomic_DNA"/>
</dbReference>
<keyword evidence="1" id="KW-0812">Transmembrane</keyword>
<organism evidence="2 3">
    <name type="scientific">Rhipicephalus microplus</name>
    <name type="common">Cattle tick</name>
    <name type="synonym">Boophilus microplus</name>
    <dbReference type="NCBI Taxonomy" id="6941"/>
    <lineage>
        <taxon>Eukaryota</taxon>
        <taxon>Metazoa</taxon>
        <taxon>Ecdysozoa</taxon>
        <taxon>Arthropoda</taxon>
        <taxon>Chelicerata</taxon>
        <taxon>Arachnida</taxon>
        <taxon>Acari</taxon>
        <taxon>Parasitiformes</taxon>
        <taxon>Ixodida</taxon>
        <taxon>Ixodoidea</taxon>
        <taxon>Ixodidae</taxon>
        <taxon>Rhipicephalinae</taxon>
        <taxon>Rhipicephalus</taxon>
        <taxon>Boophilus</taxon>
    </lineage>
</organism>
<reference evidence="2" key="2">
    <citation type="submission" date="2021-09" db="EMBL/GenBank/DDBJ databases">
        <authorList>
            <person name="Jia N."/>
            <person name="Wang J."/>
            <person name="Shi W."/>
            <person name="Du L."/>
            <person name="Sun Y."/>
            <person name="Zhan W."/>
            <person name="Jiang J."/>
            <person name="Wang Q."/>
            <person name="Zhang B."/>
            <person name="Ji P."/>
            <person name="Sakyi L.B."/>
            <person name="Cui X."/>
            <person name="Yuan T."/>
            <person name="Jiang B."/>
            <person name="Yang W."/>
            <person name="Lam T.T.-Y."/>
            <person name="Chang Q."/>
            <person name="Ding S."/>
            <person name="Wang X."/>
            <person name="Zhu J."/>
            <person name="Ruan X."/>
            <person name="Zhao L."/>
            <person name="Wei J."/>
            <person name="Que T."/>
            <person name="Du C."/>
            <person name="Cheng J."/>
            <person name="Dai P."/>
            <person name="Han X."/>
            <person name="Huang E."/>
            <person name="Gao Y."/>
            <person name="Liu J."/>
            <person name="Shao H."/>
            <person name="Ye R."/>
            <person name="Li L."/>
            <person name="Wei W."/>
            <person name="Wang X."/>
            <person name="Wang C."/>
            <person name="Huo Q."/>
            <person name="Li W."/>
            <person name="Guo W."/>
            <person name="Chen H."/>
            <person name="Chen S."/>
            <person name="Zhou L."/>
            <person name="Zhou L."/>
            <person name="Ni X."/>
            <person name="Tian J."/>
            <person name="Zhou Y."/>
            <person name="Sheng Y."/>
            <person name="Liu T."/>
            <person name="Pan Y."/>
            <person name="Xia L."/>
            <person name="Li J."/>
            <person name="Zhao F."/>
            <person name="Cao W."/>
        </authorList>
    </citation>
    <scope>NUCLEOTIDE SEQUENCE</scope>
    <source>
        <strain evidence="2">Rmic-2018</strain>
        <tissue evidence="2">Larvae</tissue>
    </source>
</reference>
<keyword evidence="3" id="KW-1185">Reference proteome</keyword>
<dbReference type="Proteomes" id="UP000821866">
    <property type="component" value="Chromosome 3"/>
</dbReference>
<evidence type="ECO:0000313" key="2">
    <source>
        <dbReference type="EMBL" id="KAH8030466.1"/>
    </source>
</evidence>
<keyword evidence="1" id="KW-0472">Membrane</keyword>
<reference evidence="2" key="1">
    <citation type="journal article" date="2020" name="Cell">
        <title>Large-Scale Comparative Analyses of Tick Genomes Elucidate Their Genetic Diversity and Vector Capacities.</title>
        <authorList>
            <consortium name="Tick Genome and Microbiome Consortium (TIGMIC)"/>
            <person name="Jia N."/>
            <person name="Wang J."/>
            <person name="Shi W."/>
            <person name="Du L."/>
            <person name="Sun Y."/>
            <person name="Zhan W."/>
            <person name="Jiang J.F."/>
            <person name="Wang Q."/>
            <person name="Zhang B."/>
            <person name="Ji P."/>
            <person name="Bell-Sakyi L."/>
            <person name="Cui X.M."/>
            <person name="Yuan T.T."/>
            <person name="Jiang B.G."/>
            <person name="Yang W.F."/>
            <person name="Lam T.T."/>
            <person name="Chang Q.C."/>
            <person name="Ding S.J."/>
            <person name="Wang X.J."/>
            <person name="Zhu J.G."/>
            <person name="Ruan X.D."/>
            <person name="Zhao L."/>
            <person name="Wei J.T."/>
            <person name="Ye R.Z."/>
            <person name="Que T.C."/>
            <person name="Du C.H."/>
            <person name="Zhou Y.H."/>
            <person name="Cheng J.X."/>
            <person name="Dai P.F."/>
            <person name="Guo W.B."/>
            <person name="Han X.H."/>
            <person name="Huang E.J."/>
            <person name="Li L.F."/>
            <person name="Wei W."/>
            <person name="Gao Y.C."/>
            <person name="Liu J.Z."/>
            <person name="Shao H.Z."/>
            <person name="Wang X."/>
            <person name="Wang C.C."/>
            <person name="Yang T.C."/>
            <person name="Huo Q.B."/>
            <person name="Li W."/>
            <person name="Chen H.Y."/>
            <person name="Chen S.E."/>
            <person name="Zhou L.G."/>
            <person name="Ni X.B."/>
            <person name="Tian J.H."/>
            <person name="Sheng Y."/>
            <person name="Liu T."/>
            <person name="Pan Y.S."/>
            <person name="Xia L.Y."/>
            <person name="Li J."/>
            <person name="Zhao F."/>
            <person name="Cao W.C."/>
        </authorList>
    </citation>
    <scope>NUCLEOTIDE SEQUENCE</scope>
    <source>
        <strain evidence="2">Rmic-2018</strain>
    </source>
</reference>
<protein>
    <submittedName>
        <fullName evidence="2">Uncharacterized protein</fullName>
    </submittedName>
</protein>
<proteinExistence type="predicted"/>
<comment type="caution">
    <text evidence="2">The sequence shown here is derived from an EMBL/GenBank/DDBJ whole genome shotgun (WGS) entry which is preliminary data.</text>
</comment>
<keyword evidence="1" id="KW-1133">Transmembrane helix</keyword>
<feature type="transmembrane region" description="Helical" evidence="1">
    <location>
        <begin position="143"/>
        <end position="164"/>
    </location>
</feature>
<evidence type="ECO:0000256" key="1">
    <source>
        <dbReference type="SAM" id="Phobius"/>
    </source>
</evidence>
<accession>A0A9J6E840</accession>
<gene>
    <name evidence="2" type="ORF">HPB51_006898</name>
</gene>
<dbReference type="AlphaFoldDB" id="A0A9J6E840"/>
<evidence type="ECO:0000313" key="3">
    <source>
        <dbReference type="Proteomes" id="UP000821866"/>
    </source>
</evidence>
<name>A0A9J6E840_RHIMP</name>
<sequence>MLVKGTEDHVDSLEDILRFPKLKILVERRTGFEHFIMKTTTPFFKKLQRQVELVQGSTLPGAVQDDTFDRVEGGGHLLLHERYFQDATLAARYAKRGQCSLRRAFELGLQNRPIEPFIFNASRCYAEEREEAAAYRLEDLQGAFFSLVLGFALASAIFSIEFAVNHSPHPKLRRHLLPDSGR</sequence>